<evidence type="ECO:0008006" key="4">
    <source>
        <dbReference type="Google" id="ProtNLM"/>
    </source>
</evidence>
<protein>
    <recommendedName>
        <fullName evidence="4">Cell division protein FtsH</fullName>
    </recommendedName>
</protein>
<proteinExistence type="predicted"/>
<keyword evidence="3" id="KW-1185">Reference proteome</keyword>
<evidence type="ECO:0000313" key="2">
    <source>
        <dbReference type="EMBL" id="OHT23478.1"/>
    </source>
</evidence>
<reference evidence="2 3" key="1">
    <citation type="submission" date="2016-03" db="EMBL/GenBank/DDBJ databases">
        <title>Genome sequence of Providencia stuartii strain, isolated from the salivary glands of larval Lucilia sericata.</title>
        <authorList>
            <person name="Yuan Y."/>
            <person name="Zhang Y."/>
            <person name="Fu S."/>
            <person name="Crippen T.L."/>
            <person name="Visi D."/>
            <person name="Benbow M.E."/>
            <person name="Allen M."/>
            <person name="Tomberlin J.K."/>
            <person name="Sze S.-H."/>
            <person name="Tarone A.M."/>
        </authorList>
    </citation>
    <scope>NUCLEOTIDE SEQUENCE [LARGE SCALE GENOMIC DNA]</scope>
    <source>
        <strain evidence="2 3">Crippen</strain>
    </source>
</reference>
<accession>A0A1S1HN09</accession>
<dbReference type="OrthoDB" id="6504948at2"/>
<dbReference type="InterPro" id="IPR025612">
    <property type="entry name" value="YqjK"/>
</dbReference>
<evidence type="ECO:0000256" key="1">
    <source>
        <dbReference type="SAM" id="Phobius"/>
    </source>
</evidence>
<evidence type="ECO:0000313" key="3">
    <source>
        <dbReference type="Proteomes" id="UP000179588"/>
    </source>
</evidence>
<dbReference type="Proteomes" id="UP000179588">
    <property type="component" value="Unassembled WGS sequence"/>
</dbReference>
<dbReference type="AlphaFoldDB" id="A0A1S1HN09"/>
<comment type="caution">
    <text evidence="2">The sequence shown here is derived from an EMBL/GenBank/DDBJ whole genome shotgun (WGS) entry which is preliminary data.</text>
</comment>
<dbReference type="EMBL" id="LVIE01000179">
    <property type="protein sequence ID" value="OHT23478.1"/>
    <property type="molecule type" value="Genomic_DNA"/>
</dbReference>
<keyword evidence="1" id="KW-1133">Transmembrane helix</keyword>
<name>A0A1S1HN09_PROST</name>
<gene>
    <name evidence="2" type="ORF">A3Q29_05960</name>
</gene>
<dbReference type="Pfam" id="PF13997">
    <property type="entry name" value="YqjK"/>
    <property type="match status" value="1"/>
</dbReference>
<keyword evidence="1" id="KW-0812">Transmembrane</keyword>
<sequence>MSKSKRQLLVEKKQHLIDKIDQQRAALSAASDDWLQVTEPYDRTWKVIVTFRPIFMAAAGLLSIYTIKRPKRIFSLGKKALATWGVIRTIRGAVNSNQK</sequence>
<dbReference type="RefSeq" id="WP_070928911.1">
    <property type="nucleotide sequence ID" value="NZ_VAUE01000013.1"/>
</dbReference>
<organism evidence="2 3">
    <name type="scientific">Providencia stuartii</name>
    <dbReference type="NCBI Taxonomy" id="588"/>
    <lineage>
        <taxon>Bacteria</taxon>
        <taxon>Pseudomonadati</taxon>
        <taxon>Pseudomonadota</taxon>
        <taxon>Gammaproteobacteria</taxon>
        <taxon>Enterobacterales</taxon>
        <taxon>Morganellaceae</taxon>
        <taxon>Providencia</taxon>
    </lineage>
</organism>
<feature type="transmembrane region" description="Helical" evidence="1">
    <location>
        <begin position="47"/>
        <end position="67"/>
    </location>
</feature>
<keyword evidence="1" id="KW-0472">Membrane</keyword>